<dbReference type="Proteomes" id="UP000253845">
    <property type="component" value="Unassembled WGS sequence"/>
</dbReference>
<evidence type="ECO:0000313" key="2">
    <source>
        <dbReference type="Proteomes" id="UP000253845"/>
    </source>
</evidence>
<name>A0A370CBA4_ASPNG</name>
<sequence>MYVKNLSGEVNRSWTCDLGHVPQNDIKISYSPHAVFLTPHSATATTPPFSFYNSPYHSKDTGWSLKASNWIRTFSRIRAHLSRPSAKPEENDYAMTVGASISGIVWTLYFKAYESTNDHLLPHDLVAWGIIVRPFDIASPEAVMNTEASHTNPASYFQPLPESFLQSHPVVISSEVQKDFERFEHELAPEYPGWGNKPGTKGISLSSRMETFANFLEFQLHWPRAGFPREVSLRSATRWREPGYFLGCSQFIRLHRHALPPKRVDWSLRSVHLCYTQPRFPHVKAIMSHGTDAHPDLLLRGELMMIAAVMHTMLLNESYLDHVIMPAVVPATETYVDHCLILSVHLSQSTASECNVSVWTLWNDWATVPDNPSVGGLASPKKP</sequence>
<gene>
    <name evidence="1" type="ORF">M747DRAFT_358287</name>
</gene>
<proteinExistence type="predicted"/>
<protein>
    <submittedName>
        <fullName evidence="1">Uncharacterized protein</fullName>
    </submittedName>
</protein>
<dbReference type="EMBL" id="KZ851902">
    <property type="protein sequence ID" value="RDH24401.1"/>
    <property type="molecule type" value="Genomic_DNA"/>
</dbReference>
<accession>A0A370CBA4</accession>
<dbReference type="VEuPathDB" id="FungiDB:M747DRAFT_358287"/>
<evidence type="ECO:0000313" key="1">
    <source>
        <dbReference type="EMBL" id="RDH24401.1"/>
    </source>
</evidence>
<dbReference type="AlphaFoldDB" id="A0A370CBA4"/>
<organism evidence="1 2">
    <name type="scientific">Aspergillus niger ATCC 13496</name>
    <dbReference type="NCBI Taxonomy" id="1353008"/>
    <lineage>
        <taxon>Eukaryota</taxon>
        <taxon>Fungi</taxon>
        <taxon>Dikarya</taxon>
        <taxon>Ascomycota</taxon>
        <taxon>Pezizomycotina</taxon>
        <taxon>Eurotiomycetes</taxon>
        <taxon>Eurotiomycetidae</taxon>
        <taxon>Eurotiales</taxon>
        <taxon>Aspergillaceae</taxon>
        <taxon>Aspergillus</taxon>
        <taxon>Aspergillus subgen. Circumdati</taxon>
    </lineage>
</organism>
<reference evidence="1 2" key="1">
    <citation type="submission" date="2018-07" db="EMBL/GenBank/DDBJ databases">
        <title>Section-level genome sequencing of Aspergillus section Nigri to investigate inter- and intra-species variation.</title>
        <authorList>
            <consortium name="DOE Joint Genome Institute"/>
            <person name="Vesth T.C."/>
            <person name="Nybo J.L."/>
            <person name="Theobald S."/>
            <person name="Frisvad J.C."/>
            <person name="Larsen T.O."/>
            <person name="Nielsen K.F."/>
            <person name="Hoof J.B."/>
            <person name="Brandl J."/>
            <person name="Salamov A."/>
            <person name="Riley R."/>
            <person name="Gladden J.M."/>
            <person name="Phatale P."/>
            <person name="Nielsen M.T."/>
            <person name="Lyhne E.K."/>
            <person name="Kogle M.E."/>
            <person name="Strasser K."/>
            <person name="McDonnell E."/>
            <person name="Barry K."/>
            <person name="Clum A."/>
            <person name="Chen C."/>
            <person name="Nolan M."/>
            <person name="Sandor L."/>
            <person name="Kuo A."/>
            <person name="Lipzen A."/>
            <person name="Hainaut M."/>
            <person name="Drula E."/>
            <person name="Tsang A."/>
            <person name="Magnuson J.K."/>
            <person name="Henrissat B."/>
            <person name="Wiebenga A."/>
            <person name="Simmons B.A."/>
            <person name="Makela M.R."/>
            <person name="De vries R.P."/>
            <person name="Grigoriev I.V."/>
            <person name="Mortensen U.H."/>
            <person name="Baker S.E."/>
            <person name="Andersen M.R."/>
        </authorList>
    </citation>
    <scope>NUCLEOTIDE SEQUENCE [LARGE SCALE GENOMIC DNA]</scope>
    <source>
        <strain evidence="1 2">ATCC 13496</strain>
    </source>
</reference>